<keyword evidence="1" id="KW-0808">Transferase</keyword>
<dbReference type="RefSeq" id="WP_173581818.1">
    <property type="nucleotide sequence ID" value="NZ_WOTB01000002.1"/>
</dbReference>
<sequence length="289" mass="32609">MPEQVCLFAAHTPDGRLPPWTIYYLSELTSCGFLVHVALSGAEQISNETGQVCRDNGIIPWERPNIGHDFGAWQYLLHNGCADNASRILLANDSVFGPLSDPGPVFRKMQSSGVDVWGMVETRAITPHLQSWFVCFEHGSFLAPAVQRTFRQNFADMSREELIWHGELGLSVACRAAELTMGACWSDSHVRTGTFFATNPMHSHWRQFATSGTVPFIKTELLRDNPFRLTTAARWKKIISPSSAFRPEWIEDYLRSTPPRMRMTPSSIKGRLLYNLVDRFMGINVRTSS</sequence>
<organism evidence="1 2">
    <name type="scientific">Acetobacter musti</name>
    <dbReference type="NCBI Taxonomy" id="864732"/>
    <lineage>
        <taxon>Bacteria</taxon>
        <taxon>Pseudomonadati</taxon>
        <taxon>Pseudomonadota</taxon>
        <taxon>Alphaproteobacteria</taxon>
        <taxon>Acetobacterales</taxon>
        <taxon>Acetobacteraceae</taxon>
        <taxon>Acetobacter</taxon>
    </lineage>
</organism>
<comment type="caution">
    <text evidence="1">The sequence shown here is derived from an EMBL/GenBank/DDBJ whole genome shotgun (WGS) entry which is preliminary data.</text>
</comment>
<accession>A0ABX0JIT3</accession>
<dbReference type="InterPro" id="IPR007739">
    <property type="entry name" value="RgpF"/>
</dbReference>
<protein>
    <submittedName>
        <fullName evidence="1">Glycosyl transferase</fullName>
    </submittedName>
</protein>
<gene>
    <name evidence="1" type="ORF">GOB93_01840</name>
</gene>
<dbReference type="EMBL" id="WOTB01000002">
    <property type="protein sequence ID" value="NHN83381.1"/>
    <property type="molecule type" value="Genomic_DNA"/>
</dbReference>
<dbReference type="GO" id="GO:0016740">
    <property type="term" value="F:transferase activity"/>
    <property type="evidence" value="ECO:0007669"/>
    <property type="project" value="UniProtKB-KW"/>
</dbReference>
<evidence type="ECO:0000313" key="2">
    <source>
        <dbReference type="Proteomes" id="UP000635278"/>
    </source>
</evidence>
<keyword evidence="2" id="KW-1185">Reference proteome</keyword>
<evidence type="ECO:0000313" key="1">
    <source>
        <dbReference type="EMBL" id="NHN83381.1"/>
    </source>
</evidence>
<proteinExistence type="predicted"/>
<dbReference type="Proteomes" id="UP000635278">
    <property type="component" value="Unassembled WGS sequence"/>
</dbReference>
<name>A0ABX0JIT3_9PROT</name>
<dbReference type="Pfam" id="PF05045">
    <property type="entry name" value="RgpF"/>
    <property type="match status" value="1"/>
</dbReference>
<reference evidence="1 2" key="1">
    <citation type="journal article" date="2020" name="Int. J. Syst. Evol. Microbiol.">
        <title>Novel acetic acid bacteria from cider fermentations: Acetobacter conturbans sp. nov. and Acetobacter fallax sp. nov.</title>
        <authorList>
            <person name="Sombolestani A.S."/>
            <person name="Cleenwerck I."/>
            <person name="Cnockaert M."/>
            <person name="Borremans W."/>
            <person name="Wieme A.D."/>
            <person name="De Vuyst L."/>
            <person name="Vandamme P."/>
        </authorList>
    </citation>
    <scope>NUCLEOTIDE SEQUENCE [LARGE SCALE GENOMIC DNA]</scope>
    <source>
        <strain evidence="1 2">LMG 30640</strain>
    </source>
</reference>